<sequence length="251" mass="26247">MIPKNGQIPRKVGRSPASGIPGASIGTLLALSVAVGVAAPSAGQVPSSASLRQVMADRAQLCAAALAIAAAKQGDSFGSAYSDLSGRYTILAMMMAPGSVTAMSVFRRLDRDGMSRSRLRDIAQSCKEQLDRNQLQFSLDTVPGFPANDLLRARLCVAALDAAAAMLDPASQANIIRGIQQVRGSLNAYYLERGRALGIPVRADDSLREPFRSPSTGSTQPTGDEAAACMTAGQQALVTIADPWESAGRDR</sequence>
<dbReference type="EMBL" id="AP017928">
    <property type="protein sequence ID" value="BBA34488.1"/>
    <property type="molecule type" value="Genomic_DNA"/>
</dbReference>
<evidence type="ECO:0000256" key="1">
    <source>
        <dbReference type="SAM" id="MobiDB-lite"/>
    </source>
</evidence>
<keyword evidence="2" id="KW-1133">Transmembrane helix</keyword>
<evidence type="ECO:0000313" key="3">
    <source>
        <dbReference type="EMBL" id="BBA34488.1"/>
    </source>
</evidence>
<evidence type="ECO:0000256" key="2">
    <source>
        <dbReference type="SAM" id="Phobius"/>
    </source>
</evidence>
<protein>
    <submittedName>
        <fullName evidence="3">Uncharacterized protein</fullName>
    </submittedName>
</protein>
<evidence type="ECO:0000313" key="4">
    <source>
        <dbReference type="Proteomes" id="UP000266313"/>
    </source>
</evidence>
<dbReference type="RefSeq" id="WP_119629882.1">
    <property type="nucleotide sequence ID" value="NZ_AP017928.1"/>
</dbReference>
<feature type="transmembrane region" description="Helical" evidence="2">
    <location>
        <begin position="88"/>
        <end position="106"/>
    </location>
</feature>
<dbReference type="Proteomes" id="UP000266313">
    <property type="component" value="Chromosome"/>
</dbReference>
<organism evidence="3 4">
    <name type="scientific">Methylocaldum marinum</name>
    <dbReference type="NCBI Taxonomy" id="1432792"/>
    <lineage>
        <taxon>Bacteria</taxon>
        <taxon>Pseudomonadati</taxon>
        <taxon>Pseudomonadota</taxon>
        <taxon>Gammaproteobacteria</taxon>
        <taxon>Methylococcales</taxon>
        <taxon>Methylococcaceae</taxon>
        <taxon>Methylocaldum</taxon>
    </lineage>
</organism>
<reference evidence="3 4" key="1">
    <citation type="submission" date="2016-12" db="EMBL/GenBank/DDBJ databases">
        <title>Genome sequencing of Methylocaldum marinum.</title>
        <authorList>
            <person name="Takeuchi M."/>
            <person name="Kamagata Y."/>
            <person name="Hiraoka S."/>
            <person name="Oshima K."/>
            <person name="Hattori M."/>
            <person name="Iwasaki W."/>
        </authorList>
    </citation>
    <scope>NUCLEOTIDE SEQUENCE [LARGE SCALE GENOMIC DNA]</scope>
    <source>
        <strain evidence="3 4">S8</strain>
    </source>
</reference>
<proteinExistence type="predicted"/>
<name>A0A250KS71_9GAMM</name>
<gene>
    <name evidence="3" type="ORF">sS8_2536</name>
</gene>
<dbReference type="KEGG" id="mmai:sS8_2536"/>
<dbReference type="AlphaFoldDB" id="A0A250KS71"/>
<feature type="compositionally biased region" description="Polar residues" evidence="1">
    <location>
        <begin position="213"/>
        <end position="222"/>
    </location>
</feature>
<feature type="region of interest" description="Disordered" evidence="1">
    <location>
        <begin position="205"/>
        <end position="226"/>
    </location>
</feature>
<keyword evidence="2" id="KW-0472">Membrane</keyword>
<feature type="transmembrane region" description="Helical" evidence="2">
    <location>
        <begin position="20"/>
        <end position="39"/>
    </location>
</feature>
<keyword evidence="4" id="KW-1185">Reference proteome</keyword>
<keyword evidence="2" id="KW-0812">Transmembrane</keyword>
<accession>A0A250KS71</accession>